<sequence>MPKLLDFNARNLRFLRGIKRKGSFQRAVQCLVWFHDHQEDAALLDSFALSMDYMSEFIKALILDVQKHIIPLTNMANSLKTVQELVRRDNAELLHSRSQAENNILSSLWTRLRGDQRRSTSFDDSIVLLSNIDVYRERALSRVEGALYMLKNMQSKMEQLRLRLRAPELLREKFTVEEHLQSLEVGIENLVEARKDIQAREAEVFRQFQLEGSWM</sequence>
<reference evidence="1 2" key="1">
    <citation type="journal article" date="2020" name="ISME J.">
        <title>Uncovering the hidden diversity of litter-decomposition mechanisms in mushroom-forming fungi.</title>
        <authorList>
            <person name="Floudas D."/>
            <person name="Bentzer J."/>
            <person name="Ahren D."/>
            <person name="Johansson T."/>
            <person name="Persson P."/>
            <person name="Tunlid A."/>
        </authorList>
    </citation>
    <scope>NUCLEOTIDE SEQUENCE [LARGE SCALE GENOMIC DNA]</scope>
    <source>
        <strain evidence="1 2">CBS 291.85</strain>
    </source>
</reference>
<organism evidence="1 2">
    <name type="scientific">Tetrapyrgos nigripes</name>
    <dbReference type="NCBI Taxonomy" id="182062"/>
    <lineage>
        <taxon>Eukaryota</taxon>
        <taxon>Fungi</taxon>
        <taxon>Dikarya</taxon>
        <taxon>Basidiomycota</taxon>
        <taxon>Agaricomycotina</taxon>
        <taxon>Agaricomycetes</taxon>
        <taxon>Agaricomycetidae</taxon>
        <taxon>Agaricales</taxon>
        <taxon>Marasmiineae</taxon>
        <taxon>Marasmiaceae</taxon>
        <taxon>Tetrapyrgos</taxon>
    </lineage>
</organism>
<keyword evidence="2" id="KW-1185">Reference proteome</keyword>
<comment type="caution">
    <text evidence="1">The sequence shown here is derived from an EMBL/GenBank/DDBJ whole genome shotgun (WGS) entry which is preliminary data.</text>
</comment>
<dbReference type="EMBL" id="JAACJM010000170">
    <property type="protein sequence ID" value="KAF5340909.1"/>
    <property type="molecule type" value="Genomic_DNA"/>
</dbReference>
<dbReference type="Proteomes" id="UP000559256">
    <property type="component" value="Unassembled WGS sequence"/>
</dbReference>
<evidence type="ECO:0000313" key="1">
    <source>
        <dbReference type="EMBL" id="KAF5340909.1"/>
    </source>
</evidence>
<proteinExistence type="predicted"/>
<accession>A0A8H5CFT0</accession>
<gene>
    <name evidence="1" type="ORF">D9758_012169</name>
</gene>
<evidence type="ECO:0000313" key="2">
    <source>
        <dbReference type="Proteomes" id="UP000559256"/>
    </source>
</evidence>
<dbReference type="OrthoDB" id="4179406at2759"/>
<protein>
    <submittedName>
        <fullName evidence="1">Uncharacterized protein</fullName>
    </submittedName>
</protein>
<name>A0A8H5CFT0_9AGAR</name>
<dbReference type="AlphaFoldDB" id="A0A8H5CFT0"/>